<dbReference type="EMBL" id="JAUSUZ010000001">
    <property type="protein sequence ID" value="MDQ0371013.1"/>
    <property type="molecule type" value="Genomic_DNA"/>
</dbReference>
<dbReference type="InterPro" id="IPR017871">
    <property type="entry name" value="ABC_transporter-like_CS"/>
</dbReference>
<keyword evidence="5 7" id="KW-1133">Transmembrane helix</keyword>
<dbReference type="Pfam" id="PF00005">
    <property type="entry name" value="ABC_tran"/>
    <property type="match status" value="1"/>
</dbReference>
<keyword evidence="11" id="KW-1185">Reference proteome</keyword>
<protein>
    <submittedName>
        <fullName evidence="10">ATP-binding cassette subfamily B protein</fullName>
    </submittedName>
</protein>
<dbReference type="GO" id="GO:0005524">
    <property type="term" value="F:ATP binding"/>
    <property type="evidence" value="ECO:0007669"/>
    <property type="project" value="UniProtKB-KW"/>
</dbReference>
<evidence type="ECO:0000256" key="5">
    <source>
        <dbReference type="ARBA" id="ARBA00022989"/>
    </source>
</evidence>
<dbReference type="PANTHER" id="PTHR24221:SF654">
    <property type="entry name" value="ATP-BINDING CASSETTE SUB-FAMILY B MEMBER 6"/>
    <property type="match status" value="1"/>
</dbReference>
<dbReference type="AlphaFoldDB" id="A0AAE4B465"/>
<feature type="domain" description="ABC transmembrane type-1" evidence="9">
    <location>
        <begin position="21"/>
        <end position="299"/>
    </location>
</feature>
<reference evidence="10 11" key="1">
    <citation type="submission" date="2023-07" db="EMBL/GenBank/DDBJ databases">
        <title>Sequencing the genomes of 1000 actinobacteria strains.</title>
        <authorList>
            <person name="Klenk H.-P."/>
        </authorList>
    </citation>
    <scope>NUCLEOTIDE SEQUENCE [LARGE SCALE GENOMIC DNA]</scope>
    <source>
        <strain evidence="10 11">DSM 44709</strain>
    </source>
</reference>
<dbReference type="PANTHER" id="PTHR24221">
    <property type="entry name" value="ATP-BINDING CASSETTE SUB-FAMILY B"/>
    <property type="match status" value="1"/>
</dbReference>
<evidence type="ECO:0000256" key="7">
    <source>
        <dbReference type="SAM" id="Phobius"/>
    </source>
</evidence>
<dbReference type="InterPro" id="IPR011527">
    <property type="entry name" value="ABC1_TM_dom"/>
</dbReference>
<dbReference type="InterPro" id="IPR003439">
    <property type="entry name" value="ABC_transporter-like_ATP-bd"/>
</dbReference>
<dbReference type="Gene3D" id="3.40.50.300">
    <property type="entry name" value="P-loop containing nucleotide triphosphate hydrolases"/>
    <property type="match status" value="1"/>
</dbReference>
<accession>A0AAE4B465</accession>
<evidence type="ECO:0000256" key="1">
    <source>
        <dbReference type="ARBA" id="ARBA00004651"/>
    </source>
</evidence>
<comment type="caution">
    <text evidence="10">The sequence shown here is derived from an EMBL/GenBank/DDBJ whole genome shotgun (WGS) entry which is preliminary data.</text>
</comment>
<evidence type="ECO:0000313" key="10">
    <source>
        <dbReference type="EMBL" id="MDQ0371013.1"/>
    </source>
</evidence>
<dbReference type="InterPro" id="IPR039421">
    <property type="entry name" value="Type_1_exporter"/>
</dbReference>
<dbReference type="PROSITE" id="PS00211">
    <property type="entry name" value="ABC_TRANSPORTER_1"/>
    <property type="match status" value="1"/>
</dbReference>
<dbReference type="Proteomes" id="UP001240236">
    <property type="component" value="Unassembled WGS sequence"/>
</dbReference>
<organism evidence="10 11">
    <name type="scientific">Catenuloplanes indicus</name>
    <dbReference type="NCBI Taxonomy" id="137267"/>
    <lineage>
        <taxon>Bacteria</taxon>
        <taxon>Bacillati</taxon>
        <taxon>Actinomycetota</taxon>
        <taxon>Actinomycetes</taxon>
        <taxon>Micromonosporales</taxon>
        <taxon>Micromonosporaceae</taxon>
        <taxon>Catenuloplanes</taxon>
    </lineage>
</organism>
<keyword evidence="3" id="KW-0547">Nucleotide-binding</keyword>
<sequence length="586" mass="60889">MISTAVLLLRNAWRADPRRILTAAGFALGGALAGPLIAAALATMTGAVLTGRPAVAAAAGAAVAVLAVAALTCSHFGHVFWFELSELAELDFDRDLAALSNGSDGIAHHERAELADRFTLLQRESRQFHTGLGAVLGLGGLLLAVPVTAVLLARVSPLLLFLPLAVLPPLAAARLAERVLDRSRTAAAEPIRVARHLFGLVTSVQYAGELRVAGAGGHLLDRHAALWRTATGRLTAGQVRAAGIRAAGQALFALAYGAAVLVAVDRAAGAGTVVLVVALAVQVNAQVTSAVALVRDLQRIDTAYRHADEVRAAVAGTGGTGDGEVPDRLRAGITLDGVSFRRPGADRPVLSDVHLTLPAGATVAVIGENGAGKSTLIKLLCGLYRPTTGRILIDGVDLRDIPAARWRERLSAGFQDHVRFEFPVREAVGVGDLPRLGDEPAVRDALSRAGAEALVDALPRGLDSPLGTAHADGTGLSGGQWQRLALGRAFMRRTPLLLVLDEPASALDPDAEHRLFDRYAAQASAVAARAGAITVFVSHRFSTVRTADLIVVLRDGRVAEAGDHDSLLAAGGAYAALYAVQAAAYR</sequence>
<dbReference type="GO" id="GO:0005886">
    <property type="term" value="C:plasma membrane"/>
    <property type="evidence" value="ECO:0007669"/>
    <property type="project" value="UniProtKB-SubCell"/>
</dbReference>
<dbReference type="SUPFAM" id="SSF52540">
    <property type="entry name" value="P-loop containing nucleoside triphosphate hydrolases"/>
    <property type="match status" value="1"/>
</dbReference>
<dbReference type="SUPFAM" id="SSF90123">
    <property type="entry name" value="ABC transporter transmembrane region"/>
    <property type="match status" value="1"/>
</dbReference>
<dbReference type="CDD" id="cd03228">
    <property type="entry name" value="ABCC_MRP_Like"/>
    <property type="match status" value="1"/>
</dbReference>
<dbReference type="GO" id="GO:0016887">
    <property type="term" value="F:ATP hydrolysis activity"/>
    <property type="evidence" value="ECO:0007669"/>
    <property type="project" value="InterPro"/>
</dbReference>
<evidence type="ECO:0000259" key="9">
    <source>
        <dbReference type="PROSITE" id="PS50929"/>
    </source>
</evidence>
<feature type="transmembrane region" description="Helical" evidence="7">
    <location>
        <begin position="54"/>
        <end position="73"/>
    </location>
</feature>
<dbReference type="GO" id="GO:0140359">
    <property type="term" value="F:ABC-type transporter activity"/>
    <property type="evidence" value="ECO:0007669"/>
    <property type="project" value="InterPro"/>
</dbReference>
<comment type="subcellular location">
    <subcellularLocation>
        <location evidence="1">Cell membrane</location>
        <topology evidence="1">Multi-pass membrane protein</topology>
    </subcellularLocation>
</comment>
<evidence type="ECO:0000256" key="3">
    <source>
        <dbReference type="ARBA" id="ARBA00022741"/>
    </source>
</evidence>
<keyword evidence="4 10" id="KW-0067">ATP-binding</keyword>
<dbReference type="InterPro" id="IPR036640">
    <property type="entry name" value="ABC1_TM_sf"/>
</dbReference>
<dbReference type="Gene3D" id="1.20.1560.10">
    <property type="entry name" value="ABC transporter type 1, transmembrane domain"/>
    <property type="match status" value="1"/>
</dbReference>
<feature type="transmembrane region" description="Helical" evidence="7">
    <location>
        <begin position="20"/>
        <end position="42"/>
    </location>
</feature>
<evidence type="ECO:0000256" key="6">
    <source>
        <dbReference type="ARBA" id="ARBA00023136"/>
    </source>
</evidence>
<keyword evidence="6 7" id="KW-0472">Membrane</keyword>
<dbReference type="PROSITE" id="PS50929">
    <property type="entry name" value="ABC_TM1F"/>
    <property type="match status" value="1"/>
</dbReference>
<gene>
    <name evidence="10" type="ORF">J2S42_007682</name>
</gene>
<evidence type="ECO:0000256" key="2">
    <source>
        <dbReference type="ARBA" id="ARBA00022692"/>
    </source>
</evidence>
<proteinExistence type="predicted"/>
<dbReference type="GO" id="GO:0034040">
    <property type="term" value="F:ATPase-coupled lipid transmembrane transporter activity"/>
    <property type="evidence" value="ECO:0007669"/>
    <property type="project" value="TreeGrafter"/>
</dbReference>
<evidence type="ECO:0000259" key="8">
    <source>
        <dbReference type="PROSITE" id="PS50893"/>
    </source>
</evidence>
<feature type="domain" description="ABC transporter" evidence="8">
    <location>
        <begin position="333"/>
        <end position="580"/>
    </location>
</feature>
<dbReference type="SMART" id="SM00382">
    <property type="entry name" value="AAA"/>
    <property type="match status" value="1"/>
</dbReference>
<evidence type="ECO:0000256" key="4">
    <source>
        <dbReference type="ARBA" id="ARBA00022840"/>
    </source>
</evidence>
<keyword evidence="2 7" id="KW-0812">Transmembrane</keyword>
<dbReference type="InterPro" id="IPR027417">
    <property type="entry name" value="P-loop_NTPase"/>
</dbReference>
<dbReference type="RefSeq" id="WP_307247444.1">
    <property type="nucleotide sequence ID" value="NZ_JAUSUZ010000001.1"/>
</dbReference>
<name>A0AAE4B465_9ACTN</name>
<feature type="transmembrane region" description="Helical" evidence="7">
    <location>
        <begin position="131"/>
        <end position="152"/>
    </location>
</feature>
<evidence type="ECO:0000313" key="11">
    <source>
        <dbReference type="Proteomes" id="UP001240236"/>
    </source>
</evidence>
<dbReference type="InterPro" id="IPR003593">
    <property type="entry name" value="AAA+_ATPase"/>
</dbReference>
<dbReference type="PROSITE" id="PS50893">
    <property type="entry name" value="ABC_TRANSPORTER_2"/>
    <property type="match status" value="1"/>
</dbReference>